<dbReference type="eggNOG" id="COG0745">
    <property type="taxonomic scope" value="Bacteria"/>
</dbReference>
<gene>
    <name evidence="5" type="ordered locus">Mfla_1242</name>
</gene>
<dbReference type="SUPFAM" id="SSF52172">
    <property type="entry name" value="CheY-like"/>
    <property type="match status" value="1"/>
</dbReference>
<evidence type="ECO:0000259" key="4">
    <source>
        <dbReference type="PROSITE" id="PS50110"/>
    </source>
</evidence>
<reference evidence="5 6" key="1">
    <citation type="submission" date="2006-03" db="EMBL/GenBank/DDBJ databases">
        <title>Complete sequence of Methylobacillus flagellatus KT.</title>
        <authorList>
            <consortium name="US DOE Joint Genome Institute"/>
            <person name="Copeland A."/>
            <person name="Lucas S."/>
            <person name="Lapidus A."/>
            <person name="Barry K."/>
            <person name="Detter J.C."/>
            <person name="Glavina del Rio T."/>
            <person name="Hammon N."/>
            <person name="Israni S."/>
            <person name="Dalin E."/>
            <person name="Tice H."/>
            <person name="Pitluck S."/>
            <person name="Brettin T."/>
            <person name="Bruce D."/>
            <person name="Han C."/>
            <person name="Tapia R."/>
            <person name="Saunders E."/>
            <person name="Gilna P."/>
            <person name="Schmutz J."/>
            <person name="Larimer F."/>
            <person name="Land M."/>
            <person name="Kyrpides N."/>
            <person name="Anderson I."/>
            <person name="Richardson P."/>
        </authorList>
    </citation>
    <scope>NUCLEOTIDE SEQUENCE [LARGE SCALE GENOMIC DNA]</scope>
    <source>
        <strain evidence="6">KT / ATCC 51484 / DSM 6875</strain>
    </source>
</reference>
<evidence type="ECO:0000256" key="1">
    <source>
        <dbReference type="ARBA" id="ARBA00022553"/>
    </source>
</evidence>
<dbReference type="Gene3D" id="3.40.50.2300">
    <property type="match status" value="1"/>
</dbReference>
<name>Q1H1X7_METFK</name>
<accession>Q1H1X7</accession>
<dbReference type="KEGG" id="mfa:Mfla_1242"/>
<dbReference type="PROSITE" id="PS50110">
    <property type="entry name" value="RESPONSE_REGULATORY"/>
    <property type="match status" value="1"/>
</dbReference>
<dbReference type="InterPro" id="IPR011006">
    <property type="entry name" value="CheY-like_superfamily"/>
</dbReference>
<dbReference type="PANTHER" id="PTHR44591:SF14">
    <property type="entry name" value="PROTEIN PILG"/>
    <property type="match status" value="1"/>
</dbReference>
<protein>
    <submittedName>
        <fullName evidence="5">Response regulator receiver protein</fullName>
    </submittedName>
</protein>
<evidence type="ECO:0000256" key="2">
    <source>
        <dbReference type="ARBA" id="ARBA00023012"/>
    </source>
</evidence>
<organism evidence="5 6">
    <name type="scientific">Methylobacillus flagellatus (strain ATCC 51484 / DSM 6875 / VKM B-1610 / KT)</name>
    <dbReference type="NCBI Taxonomy" id="265072"/>
    <lineage>
        <taxon>Bacteria</taxon>
        <taxon>Pseudomonadati</taxon>
        <taxon>Pseudomonadota</taxon>
        <taxon>Betaproteobacteria</taxon>
        <taxon>Nitrosomonadales</taxon>
        <taxon>Methylophilaceae</taxon>
        <taxon>Methylobacillus</taxon>
    </lineage>
</organism>
<sequence length="138" mass="15514">MGDTDLSGVKVMVIDDSHTIRRSAEIFLRQSGCEVFLAEDGFDALSKIASHPPDVIFVDIMMPRLDGYQTCSLIKRNPRFKSIPVIMLSSKDGLFDRARGRMAGSDQYLTKPFTQNALLDAVRQHRQHSPGELTMEQE</sequence>
<feature type="modified residue" description="4-aspartylphosphate" evidence="3">
    <location>
        <position position="59"/>
    </location>
</feature>
<dbReference type="AlphaFoldDB" id="Q1H1X7"/>
<keyword evidence="1 3" id="KW-0597">Phosphoprotein</keyword>
<evidence type="ECO:0000313" key="5">
    <source>
        <dbReference type="EMBL" id="ABE49510.1"/>
    </source>
</evidence>
<dbReference type="InterPro" id="IPR001789">
    <property type="entry name" value="Sig_transdc_resp-reg_receiver"/>
</dbReference>
<dbReference type="GO" id="GO:0000160">
    <property type="term" value="P:phosphorelay signal transduction system"/>
    <property type="evidence" value="ECO:0007669"/>
    <property type="project" value="UniProtKB-KW"/>
</dbReference>
<dbReference type="Pfam" id="PF00072">
    <property type="entry name" value="Response_reg"/>
    <property type="match status" value="1"/>
</dbReference>
<proteinExistence type="predicted"/>
<dbReference type="EMBL" id="CP000284">
    <property type="protein sequence ID" value="ABE49510.1"/>
    <property type="molecule type" value="Genomic_DNA"/>
</dbReference>
<dbReference type="SMART" id="SM00448">
    <property type="entry name" value="REC"/>
    <property type="match status" value="1"/>
</dbReference>
<dbReference type="STRING" id="265072.Mfla_1242"/>
<dbReference type="HOGENOM" id="CLU_000445_69_17_4"/>
<dbReference type="Proteomes" id="UP000002440">
    <property type="component" value="Chromosome"/>
</dbReference>
<feature type="domain" description="Response regulatory" evidence="4">
    <location>
        <begin position="10"/>
        <end position="126"/>
    </location>
</feature>
<keyword evidence="2" id="KW-0902">Two-component regulatory system</keyword>
<evidence type="ECO:0000256" key="3">
    <source>
        <dbReference type="PROSITE-ProRule" id="PRU00169"/>
    </source>
</evidence>
<dbReference type="InterPro" id="IPR050595">
    <property type="entry name" value="Bact_response_regulator"/>
</dbReference>
<dbReference type="PANTHER" id="PTHR44591">
    <property type="entry name" value="STRESS RESPONSE REGULATOR PROTEIN 1"/>
    <property type="match status" value="1"/>
</dbReference>
<evidence type="ECO:0000313" key="6">
    <source>
        <dbReference type="Proteomes" id="UP000002440"/>
    </source>
</evidence>
<keyword evidence="6" id="KW-1185">Reference proteome</keyword>